<protein>
    <submittedName>
        <fullName evidence="8">Radical SAM domain-containing protein</fullName>
    </submittedName>
</protein>
<dbReference type="GO" id="GO:0046872">
    <property type="term" value="F:metal ion binding"/>
    <property type="evidence" value="ECO:0007669"/>
    <property type="project" value="UniProtKB-KW"/>
</dbReference>
<name>A0A075FN40_9EURY</name>
<keyword evidence="4" id="KW-0479">Metal-binding</keyword>
<organism evidence="8">
    <name type="scientific">uncultured marine group II/III euryarchaeote AD1000_28_D03</name>
    <dbReference type="NCBI Taxonomy" id="1457747"/>
    <lineage>
        <taxon>Archaea</taxon>
        <taxon>Methanobacteriati</taxon>
        <taxon>Methanobacteriota</taxon>
        <taxon>environmental samples</taxon>
    </lineage>
</organism>
<dbReference type="Gene3D" id="3.20.20.70">
    <property type="entry name" value="Aldolase class I"/>
    <property type="match status" value="1"/>
</dbReference>
<dbReference type="InterPro" id="IPR013785">
    <property type="entry name" value="Aldolase_TIM"/>
</dbReference>
<dbReference type="SFLD" id="SFLDS00029">
    <property type="entry name" value="Radical_SAM"/>
    <property type="match status" value="1"/>
</dbReference>
<dbReference type="EMBL" id="KF900377">
    <property type="protein sequence ID" value="AIE92819.1"/>
    <property type="molecule type" value="Genomic_DNA"/>
</dbReference>
<dbReference type="PANTHER" id="PTHR43076:SF7">
    <property type="entry name" value="AMINODEOXYFUTALOSINE SYNTHASE"/>
    <property type="match status" value="1"/>
</dbReference>
<keyword evidence="3" id="KW-0949">S-adenosyl-L-methionine</keyword>
<dbReference type="InterPro" id="IPR034405">
    <property type="entry name" value="F420"/>
</dbReference>
<keyword evidence="2" id="KW-0004">4Fe-4S</keyword>
<dbReference type="GO" id="GO:0044689">
    <property type="term" value="F:7,8-didemethyl-8-hydroxy-5-deazariboflavin synthase activity"/>
    <property type="evidence" value="ECO:0007669"/>
    <property type="project" value="TreeGrafter"/>
</dbReference>
<sequence length="299" mass="32966">MRDDVLVEPEPEESDSEWRRRLGEMAIPESISSNELLNRCLGILVRGGRVSEDDGMRLMEENSLGALSSLADIIKRSRYGDDVFYNENLHVNTTNICVLACRFCAFRKGVKHPDAYALSPSDFVDRIEPFSSNIDEVHSVGGLHPTWNVGDYAELFSAIKVAYPHIHIKSLTAIEIIHIARRSGITVGAALEVLSGAGLGSIPGGGAEILVDSVRDRICRGKESSDEYSRCMPRRMRWAYPPTAPCCSARLRRQKIGFGTSLGYASSRTGAVDSSASFPIHSYRTGVDYPKRSFLVPAR</sequence>
<evidence type="ECO:0000313" key="8">
    <source>
        <dbReference type="EMBL" id="AIE92819.1"/>
    </source>
</evidence>
<evidence type="ECO:0000256" key="4">
    <source>
        <dbReference type="ARBA" id="ARBA00022723"/>
    </source>
</evidence>
<evidence type="ECO:0000256" key="3">
    <source>
        <dbReference type="ARBA" id="ARBA00022691"/>
    </source>
</evidence>
<dbReference type="InterPro" id="IPR058240">
    <property type="entry name" value="rSAM_sf"/>
</dbReference>
<evidence type="ECO:0000256" key="6">
    <source>
        <dbReference type="ARBA" id="ARBA00023014"/>
    </source>
</evidence>
<reference evidence="8" key="1">
    <citation type="journal article" date="2014" name="Genome Biol. Evol.">
        <title>Pangenome evidence for extensive interdomain horizontal transfer affecting lineage core and shell genes in uncultured planktonic thaumarchaeota and euryarchaeota.</title>
        <authorList>
            <person name="Deschamps P."/>
            <person name="Zivanovic Y."/>
            <person name="Moreira D."/>
            <person name="Rodriguez-Valera F."/>
            <person name="Lopez-Garcia P."/>
        </authorList>
    </citation>
    <scope>NUCLEOTIDE SEQUENCE</scope>
</reference>
<feature type="domain" description="Radical SAM core" evidence="7">
    <location>
        <begin position="91"/>
        <end position="229"/>
    </location>
</feature>
<evidence type="ECO:0000256" key="5">
    <source>
        <dbReference type="ARBA" id="ARBA00023004"/>
    </source>
</evidence>
<dbReference type="SFLD" id="SFLDG01064">
    <property type="entry name" value="F420__menaquinone_cofactor_bio"/>
    <property type="match status" value="1"/>
</dbReference>
<keyword evidence="5" id="KW-0408">Iron</keyword>
<accession>A0A075FN40</accession>
<evidence type="ECO:0000256" key="2">
    <source>
        <dbReference type="ARBA" id="ARBA00022485"/>
    </source>
</evidence>
<dbReference type="Pfam" id="PF04055">
    <property type="entry name" value="Radical_SAM"/>
    <property type="match status" value="1"/>
</dbReference>
<comment type="cofactor">
    <cofactor evidence="1">
        <name>[4Fe-4S] cluster</name>
        <dbReference type="ChEBI" id="CHEBI:49883"/>
    </cofactor>
</comment>
<dbReference type="InterPro" id="IPR007197">
    <property type="entry name" value="rSAM"/>
</dbReference>
<dbReference type="AlphaFoldDB" id="A0A075FN40"/>
<dbReference type="GO" id="GO:0051539">
    <property type="term" value="F:4 iron, 4 sulfur cluster binding"/>
    <property type="evidence" value="ECO:0007669"/>
    <property type="project" value="UniProtKB-KW"/>
</dbReference>
<proteinExistence type="predicted"/>
<keyword evidence="6" id="KW-0411">Iron-sulfur</keyword>
<evidence type="ECO:0000259" key="7">
    <source>
        <dbReference type="Pfam" id="PF04055"/>
    </source>
</evidence>
<dbReference type="SUPFAM" id="SSF102114">
    <property type="entry name" value="Radical SAM enzymes"/>
    <property type="match status" value="1"/>
</dbReference>
<dbReference type="PANTHER" id="PTHR43076">
    <property type="entry name" value="FO SYNTHASE (COFH)"/>
    <property type="match status" value="1"/>
</dbReference>
<evidence type="ECO:0000256" key="1">
    <source>
        <dbReference type="ARBA" id="ARBA00001966"/>
    </source>
</evidence>